<feature type="compositionally biased region" description="Low complexity" evidence="1">
    <location>
        <begin position="264"/>
        <end position="275"/>
    </location>
</feature>
<gene>
    <name evidence="2" type="ORF">O6P43_028897</name>
</gene>
<sequence>MITMDVKGITWVGNIYQKFEAVCLEVEEMMYEDAVKYVESQVQTVGKSVKKLYSDVMEDLLPPTSLDSEKIMAAELPTEHNSDLGVCKKSYGSLKEKPVNIYNKQFTKDSNVFVDVNKDASQVKSFNGFRNADVLTRPSSDNSVKEDRFTSYSRQCGDGNMHIKSKFGINENQEKIENPPIKTFGEISSTERDICRGSSFCEVLDENHEVPSHHDSVEVTRLDCVADSSNKIENACEHIPDVSTDHSSSDKVKSADKIEKDKSPSSSGGLPGELNGISMNEEAVCNRFSDNMVILSHADGWDLDAIQTDTAIEPGHETVEQVDKVKLEETCVMVNGDDLPIDPQTGSVRRPYKKKIRQAFSSRMKSGRKQEYEQLAVWYGNSAKPNVDCADNLVPASALVDPKNCESEWELL</sequence>
<dbReference type="GO" id="GO:0061908">
    <property type="term" value="C:phagophore"/>
    <property type="evidence" value="ECO:0007669"/>
    <property type="project" value="TreeGrafter"/>
</dbReference>
<evidence type="ECO:0000313" key="3">
    <source>
        <dbReference type="Proteomes" id="UP001163823"/>
    </source>
</evidence>
<dbReference type="EMBL" id="JARAOO010000012">
    <property type="protein sequence ID" value="KAJ7948419.1"/>
    <property type="molecule type" value="Genomic_DNA"/>
</dbReference>
<evidence type="ECO:0000313" key="2">
    <source>
        <dbReference type="EMBL" id="KAJ7948419.1"/>
    </source>
</evidence>
<dbReference type="Proteomes" id="UP001163823">
    <property type="component" value="Chromosome 12"/>
</dbReference>
<feature type="region of interest" description="Disordered" evidence="1">
    <location>
        <begin position="238"/>
        <end position="275"/>
    </location>
</feature>
<proteinExistence type="predicted"/>
<keyword evidence="3" id="KW-1185">Reference proteome</keyword>
<organism evidence="2 3">
    <name type="scientific">Quillaja saponaria</name>
    <name type="common">Soap bark tree</name>
    <dbReference type="NCBI Taxonomy" id="32244"/>
    <lineage>
        <taxon>Eukaryota</taxon>
        <taxon>Viridiplantae</taxon>
        <taxon>Streptophyta</taxon>
        <taxon>Embryophyta</taxon>
        <taxon>Tracheophyta</taxon>
        <taxon>Spermatophyta</taxon>
        <taxon>Magnoliopsida</taxon>
        <taxon>eudicotyledons</taxon>
        <taxon>Gunneridae</taxon>
        <taxon>Pentapetalae</taxon>
        <taxon>rosids</taxon>
        <taxon>fabids</taxon>
        <taxon>Fabales</taxon>
        <taxon>Quillajaceae</taxon>
        <taxon>Quillaja</taxon>
    </lineage>
</organism>
<dbReference type="GO" id="GO:0006950">
    <property type="term" value="P:response to stress"/>
    <property type="evidence" value="ECO:0007669"/>
    <property type="project" value="TreeGrafter"/>
</dbReference>
<comment type="caution">
    <text evidence="2">The sequence shown here is derived from an EMBL/GenBank/DDBJ whole genome shotgun (WGS) entry which is preliminary data.</text>
</comment>
<accession>A0AAD7PB70</accession>
<dbReference type="PANTHER" id="PTHR34659">
    <property type="entry name" value="BNAA05G11610D PROTEIN"/>
    <property type="match status" value="1"/>
</dbReference>
<dbReference type="AlphaFoldDB" id="A0AAD7PB70"/>
<dbReference type="GO" id="GO:0005776">
    <property type="term" value="C:autophagosome"/>
    <property type="evidence" value="ECO:0007669"/>
    <property type="project" value="TreeGrafter"/>
</dbReference>
<name>A0AAD7PB70_QUISA</name>
<dbReference type="PANTHER" id="PTHR34659:SF8">
    <property type="entry name" value="(RAPE) HYPOTHETICAL PROTEIN"/>
    <property type="match status" value="1"/>
</dbReference>
<dbReference type="InterPro" id="IPR053273">
    <property type="entry name" value="CST_Regulator"/>
</dbReference>
<feature type="compositionally biased region" description="Basic and acidic residues" evidence="1">
    <location>
        <begin position="238"/>
        <end position="263"/>
    </location>
</feature>
<reference evidence="2" key="1">
    <citation type="journal article" date="2023" name="Science">
        <title>Elucidation of the pathway for biosynthesis of saponin adjuvants from the soapbark tree.</title>
        <authorList>
            <person name="Reed J."/>
            <person name="Orme A."/>
            <person name="El-Demerdash A."/>
            <person name="Owen C."/>
            <person name="Martin L.B.B."/>
            <person name="Misra R.C."/>
            <person name="Kikuchi S."/>
            <person name="Rejzek M."/>
            <person name="Martin A.C."/>
            <person name="Harkess A."/>
            <person name="Leebens-Mack J."/>
            <person name="Louveau T."/>
            <person name="Stephenson M.J."/>
            <person name="Osbourn A."/>
        </authorList>
    </citation>
    <scope>NUCLEOTIDE SEQUENCE</scope>
    <source>
        <strain evidence="2">S10</strain>
    </source>
</reference>
<protein>
    <submittedName>
        <fullName evidence="2">Structural maintenance of chromosomes protein like</fullName>
    </submittedName>
</protein>
<evidence type="ECO:0000256" key="1">
    <source>
        <dbReference type="SAM" id="MobiDB-lite"/>
    </source>
</evidence>